<dbReference type="EMBL" id="FOKW01000006">
    <property type="protein sequence ID" value="SFC24198.1"/>
    <property type="molecule type" value="Genomic_DNA"/>
</dbReference>
<reference evidence="2" key="1">
    <citation type="submission" date="2016-10" db="EMBL/GenBank/DDBJ databases">
        <authorList>
            <person name="Varghese N."/>
            <person name="Submissions S."/>
        </authorList>
    </citation>
    <scope>NUCLEOTIDE SEQUENCE [LARGE SCALE GENOMIC DNA]</scope>
    <source>
        <strain evidence="2">DSM 13078</strain>
    </source>
</reference>
<sequence length="80" mass="9391">MRQHDAEQLKEELKWAKEAAVIAEAQQNGFFGSKMLEAQTEQIPAEYQHLTDIDPQTLEQRIERLERDLQHAKQGDWDDD</sequence>
<keyword evidence="2" id="KW-1185">Reference proteome</keyword>
<dbReference type="RefSeq" id="WP_089788382.1">
    <property type="nucleotide sequence ID" value="NZ_FOKW01000006.1"/>
</dbReference>
<evidence type="ECO:0000313" key="2">
    <source>
        <dbReference type="Proteomes" id="UP000199161"/>
    </source>
</evidence>
<name>A0A1I1HQG2_NATHA</name>
<evidence type="ECO:0000313" key="1">
    <source>
        <dbReference type="EMBL" id="SFC24198.1"/>
    </source>
</evidence>
<gene>
    <name evidence="1" type="ORF">SAMN05444422_10625</name>
</gene>
<organism evidence="1 2">
    <name type="scientific">Natronobacterium haloterrestre</name>
    <name type="common">Halobiforma haloterrestris</name>
    <dbReference type="NCBI Taxonomy" id="148448"/>
    <lineage>
        <taxon>Archaea</taxon>
        <taxon>Methanobacteriati</taxon>
        <taxon>Methanobacteriota</taxon>
        <taxon>Stenosarchaea group</taxon>
        <taxon>Halobacteria</taxon>
        <taxon>Halobacteriales</taxon>
        <taxon>Natrialbaceae</taxon>
        <taxon>Natronobacterium</taxon>
    </lineage>
</organism>
<dbReference type="Proteomes" id="UP000199161">
    <property type="component" value="Unassembled WGS sequence"/>
</dbReference>
<dbReference type="AlphaFoldDB" id="A0A1I1HQG2"/>
<proteinExistence type="predicted"/>
<protein>
    <submittedName>
        <fullName evidence="1">Uncharacterized protein</fullName>
    </submittedName>
</protein>
<accession>A0A1I1HQG2</accession>